<dbReference type="Gene3D" id="1.10.287.130">
    <property type="match status" value="1"/>
</dbReference>
<dbReference type="PROSITE" id="PS50109">
    <property type="entry name" value="HIS_KIN"/>
    <property type="match status" value="1"/>
</dbReference>
<evidence type="ECO:0000256" key="1">
    <source>
        <dbReference type="ARBA" id="ARBA00000085"/>
    </source>
</evidence>
<feature type="compositionally biased region" description="Pro residues" evidence="15">
    <location>
        <begin position="147"/>
        <end position="160"/>
    </location>
</feature>
<dbReference type="InterPro" id="IPR050980">
    <property type="entry name" value="2C_sensor_his_kinase"/>
</dbReference>
<dbReference type="Pfam" id="PF00672">
    <property type="entry name" value="HAMP"/>
    <property type="match status" value="1"/>
</dbReference>
<evidence type="ECO:0000259" key="18">
    <source>
        <dbReference type="PROSITE" id="PS50885"/>
    </source>
</evidence>
<dbReference type="InterPro" id="IPR003660">
    <property type="entry name" value="HAMP_dom"/>
</dbReference>
<keyword evidence="14 16" id="KW-0472">Membrane</keyword>
<dbReference type="CDD" id="cd00075">
    <property type="entry name" value="HATPase"/>
    <property type="match status" value="1"/>
</dbReference>
<keyword evidence="9" id="KW-0547">Nucleotide-binding</keyword>
<dbReference type="InterPro" id="IPR036097">
    <property type="entry name" value="HisK_dim/P_sf"/>
</dbReference>
<organism evidence="19 20">
    <name type="scientific">Tanticharoenia sakaeratensis NBRC 103193</name>
    <dbReference type="NCBI Taxonomy" id="1231623"/>
    <lineage>
        <taxon>Bacteria</taxon>
        <taxon>Pseudomonadati</taxon>
        <taxon>Pseudomonadota</taxon>
        <taxon>Alphaproteobacteria</taxon>
        <taxon>Acetobacterales</taxon>
        <taxon>Acetobacteraceae</taxon>
        <taxon>Tanticharoenia</taxon>
    </lineage>
</organism>
<proteinExistence type="predicted"/>
<evidence type="ECO:0000256" key="5">
    <source>
        <dbReference type="ARBA" id="ARBA00022519"/>
    </source>
</evidence>
<feature type="transmembrane region" description="Helical" evidence="16">
    <location>
        <begin position="229"/>
        <end position="254"/>
    </location>
</feature>
<keyword evidence="11" id="KW-0067">ATP-binding</keyword>
<evidence type="ECO:0000259" key="17">
    <source>
        <dbReference type="PROSITE" id="PS50109"/>
    </source>
</evidence>
<comment type="subcellular location">
    <subcellularLocation>
        <location evidence="2">Cell inner membrane</location>
        <topology evidence="2">Multi-pass membrane protein</topology>
    </subcellularLocation>
</comment>
<keyword evidence="8 16" id="KW-0812">Transmembrane</keyword>
<accession>A0A0D6MMA6</accession>
<evidence type="ECO:0000313" key="19">
    <source>
        <dbReference type="EMBL" id="GAN54586.1"/>
    </source>
</evidence>
<keyword evidence="20" id="KW-1185">Reference proteome</keyword>
<comment type="catalytic activity">
    <reaction evidence="1">
        <text>ATP + protein L-histidine = ADP + protein N-phospho-L-histidine.</text>
        <dbReference type="EC" id="2.7.13.3"/>
    </reaction>
</comment>
<dbReference type="InterPro" id="IPR003594">
    <property type="entry name" value="HATPase_dom"/>
</dbReference>
<dbReference type="PANTHER" id="PTHR44936:SF5">
    <property type="entry name" value="SENSOR HISTIDINE KINASE ENVZ"/>
    <property type="match status" value="1"/>
</dbReference>
<dbReference type="Proteomes" id="UP000032679">
    <property type="component" value="Unassembled WGS sequence"/>
</dbReference>
<keyword evidence="13" id="KW-0902">Two-component regulatory system</keyword>
<keyword evidence="5" id="KW-0997">Cell inner membrane</keyword>
<evidence type="ECO:0000256" key="16">
    <source>
        <dbReference type="SAM" id="Phobius"/>
    </source>
</evidence>
<dbReference type="SMART" id="SM00387">
    <property type="entry name" value="HATPase_c"/>
    <property type="match status" value="1"/>
</dbReference>
<gene>
    <name evidence="19" type="ORF">Tasa_025_017</name>
</gene>
<comment type="caution">
    <text evidence="19">The sequence shown here is derived from an EMBL/GenBank/DDBJ whole genome shotgun (WGS) entry which is preliminary data.</text>
</comment>
<dbReference type="PRINTS" id="PR00344">
    <property type="entry name" value="BCTRLSENSOR"/>
</dbReference>
<dbReference type="InterPro" id="IPR004358">
    <property type="entry name" value="Sig_transdc_His_kin-like_C"/>
</dbReference>
<dbReference type="GO" id="GO:0000155">
    <property type="term" value="F:phosphorelay sensor kinase activity"/>
    <property type="evidence" value="ECO:0007669"/>
    <property type="project" value="InterPro"/>
</dbReference>
<protein>
    <recommendedName>
        <fullName evidence="3">histidine kinase</fullName>
        <ecNumber evidence="3">2.7.13.3</ecNumber>
    </recommendedName>
</protein>
<evidence type="ECO:0000313" key="20">
    <source>
        <dbReference type="Proteomes" id="UP000032679"/>
    </source>
</evidence>
<dbReference type="PANTHER" id="PTHR44936">
    <property type="entry name" value="SENSOR PROTEIN CREC"/>
    <property type="match status" value="1"/>
</dbReference>
<keyword evidence="4" id="KW-1003">Cell membrane</keyword>
<evidence type="ECO:0000256" key="4">
    <source>
        <dbReference type="ARBA" id="ARBA00022475"/>
    </source>
</evidence>
<dbReference type="InterPro" id="IPR005467">
    <property type="entry name" value="His_kinase_dom"/>
</dbReference>
<dbReference type="InterPro" id="IPR036890">
    <property type="entry name" value="HATPase_C_sf"/>
</dbReference>
<dbReference type="Gene3D" id="3.30.565.10">
    <property type="entry name" value="Histidine kinase-like ATPase, C-terminal domain"/>
    <property type="match status" value="1"/>
</dbReference>
<dbReference type="SMART" id="SM00388">
    <property type="entry name" value="HisKA"/>
    <property type="match status" value="1"/>
</dbReference>
<feature type="domain" description="Histidine kinase" evidence="17">
    <location>
        <begin position="315"/>
        <end position="523"/>
    </location>
</feature>
<dbReference type="EMBL" id="BALE01000025">
    <property type="protein sequence ID" value="GAN54586.1"/>
    <property type="molecule type" value="Genomic_DNA"/>
</dbReference>
<reference evidence="19 20" key="1">
    <citation type="submission" date="2012-10" db="EMBL/GenBank/DDBJ databases">
        <title>Genome sequencing of Tanticharoenia sakaeratensis NBRC 103193.</title>
        <authorList>
            <person name="Azuma Y."/>
            <person name="Hadano H."/>
            <person name="Hirakawa H."/>
            <person name="Matsushita K."/>
        </authorList>
    </citation>
    <scope>NUCLEOTIDE SEQUENCE [LARGE SCALE GENOMIC DNA]</scope>
    <source>
        <strain evidence="19 20">NBRC 103193</strain>
    </source>
</reference>
<dbReference type="STRING" id="1231623.Tasa_025_017"/>
<feature type="region of interest" description="Disordered" evidence="15">
    <location>
        <begin position="125"/>
        <end position="160"/>
    </location>
</feature>
<dbReference type="RefSeq" id="WP_241767727.1">
    <property type="nucleotide sequence ID" value="NZ_BALE01000025.1"/>
</dbReference>
<dbReference type="InterPro" id="IPR003661">
    <property type="entry name" value="HisK_dim/P_dom"/>
</dbReference>
<evidence type="ECO:0000256" key="2">
    <source>
        <dbReference type="ARBA" id="ARBA00004429"/>
    </source>
</evidence>
<dbReference type="SUPFAM" id="SSF55874">
    <property type="entry name" value="ATPase domain of HSP90 chaperone/DNA topoisomerase II/histidine kinase"/>
    <property type="match status" value="1"/>
</dbReference>
<evidence type="ECO:0000256" key="13">
    <source>
        <dbReference type="ARBA" id="ARBA00023012"/>
    </source>
</evidence>
<keyword evidence="12 16" id="KW-1133">Transmembrane helix</keyword>
<dbReference type="CDD" id="cd06225">
    <property type="entry name" value="HAMP"/>
    <property type="match status" value="1"/>
</dbReference>
<keyword evidence="7" id="KW-0808">Transferase</keyword>
<dbReference type="GO" id="GO:0005886">
    <property type="term" value="C:plasma membrane"/>
    <property type="evidence" value="ECO:0007669"/>
    <property type="project" value="UniProtKB-SubCell"/>
</dbReference>
<dbReference type="PROSITE" id="PS50885">
    <property type="entry name" value="HAMP"/>
    <property type="match status" value="1"/>
</dbReference>
<name>A0A0D6MMA6_9PROT</name>
<dbReference type="GO" id="GO:0005524">
    <property type="term" value="F:ATP binding"/>
    <property type="evidence" value="ECO:0007669"/>
    <property type="project" value="UniProtKB-KW"/>
</dbReference>
<evidence type="ECO:0000256" key="6">
    <source>
        <dbReference type="ARBA" id="ARBA00022553"/>
    </source>
</evidence>
<dbReference type="CDD" id="cd00082">
    <property type="entry name" value="HisKA"/>
    <property type="match status" value="1"/>
</dbReference>
<dbReference type="AlphaFoldDB" id="A0A0D6MMA6"/>
<evidence type="ECO:0000256" key="8">
    <source>
        <dbReference type="ARBA" id="ARBA00022692"/>
    </source>
</evidence>
<evidence type="ECO:0000256" key="14">
    <source>
        <dbReference type="ARBA" id="ARBA00023136"/>
    </source>
</evidence>
<evidence type="ECO:0000256" key="3">
    <source>
        <dbReference type="ARBA" id="ARBA00012438"/>
    </source>
</evidence>
<dbReference type="EC" id="2.7.13.3" evidence="3"/>
<dbReference type="SMART" id="SM00304">
    <property type="entry name" value="HAMP"/>
    <property type="match status" value="1"/>
</dbReference>
<feature type="transmembrane region" description="Helical" evidence="16">
    <location>
        <begin position="26"/>
        <end position="51"/>
    </location>
</feature>
<keyword evidence="6" id="KW-0597">Phosphoprotein</keyword>
<feature type="domain" description="HAMP" evidence="18">
    <location>
        <begin position="255"/>
        <end position="307"/>
    </location>
</feature>
<dbReference type="SUPFAM" id="SSF47384">
    <property type="entry name" value="Homodimeric domain of signal transducing histidine kinase"/>
    <property type="match status" value="1"/>
</dbReference>
<evidence type="ECO:0000256" key="7">
    <source>
        <dbReference type="ARBA" id="ARBA00022679"/>
    </source>
</evidence>
<dbReference type="Pfam" id="PF02518">
    <property type="entry name" value="HATPase_c"/>
    <property type="match status" value="1"/>
</dbReference>
<evidence type="ECO:0000256" key="15">
    <source>
        <dbReference type="SAM" id="MobiDB-lite"/>
    </source>
</evidence>
<keyword evidence="10 19" id="KW-0418">Kinase</keyword>
<evidence type="ECO:0000256" key="11">
    <source>
        <dbReference type="ARBA" id="ARBA00022840"/>
    </source>
</evidence>
<sequence length="523" mass="56374">MSALTGDETRPEASRFRRLHLMPRSLAARTSLLLIVGLGIVQAAGLAIHAIDHVAISDRMALREAETRVGAIYRTVAESPAAVRPQITSNIRTPFGFTVELSNKPDSHAHGVPLLALEPMLGRLPPDRPDLHPPGGPGMMPDNGGPMRPPFEGPHPPGGPFDPEDGPPFMHLGHPNWPLATFSALPGSAWPRRIEISAYGASRQRSVSLLLPDEPRWVIVHFRLPASSLFGSATFIIAFCLMTVCGGALIVWGANRLIAPVGTLARAAEALGRNVDAPPLPEDGPAEIRRAALAFNTMASRIRRFVTDRTLMLTAIGHDLRTPITRLKLRAEFIDDDELRDKFLADLDEMEAMVAATLAFGRDSASREPVSAIDLTALLQTILDESVESRPEDAERVSFTAPEQAVTIRAQSFALKRALANLILNALKYGGSAHVTLAAPKRSRNGENTVRVLIEDDGPGLPEADLERMFEPFVRAETSRNRETGGTGLGLSIARTIVRGQGGDVILQNRAGGGLRVVLTLIA</sequence>
<evidence type="ECO:0000256" key="9">
    <source>
        <dbReference type="ARBA" id="ARBA00022741"/>
    </source>
</evidence>
<evidence type="ECO:0000256" key="10">
    <source>
        <dbReference type="ARBA" id="ARBA00022777"/>
    </source>
</evidence>
<evidence type="ECO:0000256" key="12">
    <source>
        <dbReference type="ARBA" id="ARBA00022989"/>
    </source>
</evidence>